<dbReference type="SUPFAM" id="SSF51971">
    <property type="entry name" value="Nucleotide-binding domain"/>
    <property type="match status" value="1"/>
</dbReference>
<sequence length="303" mass="32862">MKVAIIGSGPAGLACANNLVSAKKEIEVTMYDEHKEFGGMVAYGIPEFIVPLKNVQDQIKSAKDKGIIFIQKKIESINELLGEFDFVVLAIGAGKGFMLNLPGEENENIIDALDFLKEAKINNNSLLKNGEEVGVVGGGNASIDAALVGVKQGAKVTLIYRRTEKEMPAFENELEQAKKAKVTFNFLRTPVEYCKENGRVKVICAVMKLGEVDASGRASPIDTGEKIELVFDKVLMSIGQKPNLDWLTKEKIDLSGKCIKVDNYKTTKEKVFACGDIIYGAKNIGAATLSGINCAKAIIKKIN</sequence>
<dbReference type="PRINTS" id="PR00368">
    <property type="entry name" value="FADPNR"/>
</dbReference>
<dbReference type="PRINTS" id="PR00469">
    <property type="entry name" value="PNDRDTASEII"/>
</dbReference>
<dbReference type="PANTHER" id="PTHR42783:SF3">
    <property type="entry name" value="GLUTAMATE SYNTHASE [NADPH] SMALL CHAIN-RELATED"/>
    <property type="match status" value="1"/>
</dbReference>
<accession>A0A8T5GE21</accession>
<dbReference type="PROSITE" id="PS51257">
    <property type="entry name" value="PROKAR_LIPOPROTEIN"/>
    <property type="match status" value="1"/>
</dbReference>
<dbReference type="EMBL" id="JABJNZ010000021">
    <property type="protein sequence ID" value="MBT4870215.1"/>
    <property type="molecule type" value="Genomic_DNA"/>
</dbReference>
<evidence type="ECO:0000259" key="1">
    <source>
        <dbReference type="Pfam" id="PF07992"/>
    </source>
</evidence>
<feature type="domain" description="FAD/NAD(P)-binding" evidence="1">
    <location>
        <begin position="1"/>
        <end position="287"/>
    </location>
</feature>
<evidence type="ECO:0000313" key="2">
    <source>
        <dbReference type="EMBL" id="MBT4870215.1"/>
    </source>
</evidence>
<dbReference type="Pfam" id="PF07992">
    <property type="entry name" value="Pyr_redox_2"/>
    <property type="match status" value="1"/>
</dbReference>
<dbReference type="InterPro" id="IPR023753">
    <property type="entry name" value="FAD/NAD-binding_dom"/>
</dbReference>
<dbReference type="Gene3D" id="3.50.50.60">
    <property type="entry name" value="FAD/NAD(P)-binding domain"/>
    <property type="match status" value="2"/>
</dbReference>
<dbReference type="PANTHER" id="PTHR42783">
    <property type="entry name" value="GLUTAMATE SYNTHASE [NADPH] SMALL CHAIN"/>
    <property type="match status" value="1"/>
</dbReference>
<protein>
    <submittedName>
        <fullName evidence="2">FAD-dependent oxidoreductase</fullName>
    </submittedName>
</protein>
<comment type="caution">
    <text evidence="2">The sequence shown here is derived from an EMBL/GenBank/DDBJ whole genome shotgun (WGS) entry which is preliminary data.</text>
</comment>
<dbReference type="AlphaFoldDB" id="A0A8T5GE21"/>
<dbReference type="InterPro" id="IPR036188">
    <property type="entry name" value="FAD/NAD-bd_sf"/>
</dbReference>
<organism evidence="2 3">
    <name type="scientific">Candidatus Iainarchaeum sp</name>
    <dbReference type="NCBI Taxonomy" id="3101447"/>
    <lineage>
        <taxon>Archaea</taxon>
        <taxon>Candidatus Iainarchaeota</taxon>
        <taxon>Candidatus Iainarchaeia</taxon>
        <taxon>Candidatus Iainarchaeales</taxon>
        <taxon>Candidatus Iainarchaeaceae</taxon>
        <taxon>Candidatus Iainarchaeum</taxon>
    </lineage>
</organism>
<dbReference type="GO" id="GO:0016491">
    <property type="term" value="F:oxidoreductase activity"/>
    <property type="evidence" value="ECO:0007669"/>
    <property type="project" value="InterPro"/>
</dbReference>
<name>A0A8T5GE21_9ARCH</name>
<evidence type="ECO:0000313" key="3">
    <source>
        <dbReference type="Proteomes" id="UP000722459"/>
    </source>
</evidence>
<dbReference type="Proteomes" id="UP000722459">
    <property type="component" value="Unassembled WGS sequence"/>
</dbReference>
<reference evidence="2" key="1">
    <citation type="journal article" date="2021" name="ISME J.">
        <title>Mercury methylation by metabolically versatile and cosmopolitan marine bacteria.</title>
        <authorList>
            <person name="Lin H."/>
            <person name="Ascher D.B."/>
            <person name="Myung Y."/>
            <person name="Lamborg C.H."/>
            <person name="Hallam S.J."/>
            <person name="Gionfriddo C.M."/>
            <person name="Holt K.E."/>
            <person name="Moreau J.W."/>
        </authorList>
    </citation>
    <scope>NUCLEOTIDE SEQUENCE</scope>
    <source>
        <strain evidence="2">SI075_bin30</strain>
    </source>
</reference>
<proteinExistence type="predicted"/>
<gene>
    <name evidence="2" type="ORF">HON47_01440</name>
</gene>